<evidence type="ECO:0000313" key="2">
    <source>
        <dbReference type="Proteomes" id="UP000313359"/>
    </source>
</evidence>
<accession>A0A5C2SFI3</accession>
<reference evidence="1" key="1">
    <citation type="journal article" date="2018" name="Genome Biol. Evol.">
        <title>Genomics and development of Lentinus tigrinus, a white-rot wood-decaying mushroom with dimorphic fruiting bodies.</title>
        <authorList>
            <person name="Wu B."/>
            <person name="Xu Z."/>
            <person name="Knudson A."/>
            <person name="Carlson A."/>
            <person name="Chen N."/>
            <person name="Kovaka S."/>
            <person name="LaButti K."/>
            <person name="Lipzen A."/>
            <person name="Pennachio C."/>
            <person name="Riley R."/>
            <person name="Schakwitz W."/>
            <person name="Umezawa K."/>
            <person name="Ohm R.A."/>
            <person name="Grigoriev I.V."/>
            <person name="Nagy L.G."/>
            <person name="Gibbons J."/>
            <person name="Hibbett D."/>
        </authorList>
    </citation>
    <scope>NUCLEOTIDE SEQUENCE [LARGE SCALE GENOMIC DNA]</scope>
    <source>
        <strain evidence="1">ALCF2SS1-6</strain>
    </source>
</reference>
<proteinExistence type="predicted"/>
<keyword evidence="2" id="KW-1185">Reference proteome</keyword>
<evidence type="ECO:0000313" key="1">
    <source>
        <dbReference type="EMBL" id="RPD62058.1"/>
    </source>
</evidence>
<dbReference type="AlphaFoldDB" id="A0A5C2SFI3"/>
<protein>
    <recommendedName>
        <fullName evidence="3">HRQ family protein</fullName>
    </recommendedName>
</protein>
<dbReference type="Proteomes" id="UP000313359">
    <property type="component" value="Unassembled WGS sequence"/>
</dbReference>
<name>A0A5C2SFI3_9APHY</name>
<dbReference type="InterPro" id="IPR021848">
    <property type="entry name" value="HODM_asu-like"/>
</dbReference>
<evidence type="ECO:0008006" key="3">
    <source>
        <dbReference type="Google" id="ProtNLM"/>
    </source>
</evidence>
<dbReference type="Pfam" id="PF11927">
    <property type="entry name" value="HODM_asu-like"/>
    <property type="match status" value="1"/>
</dbReference>
<dbReference type="EMBL" id="ML122260">
    <property type="protein sequence ID" value="RPD62058.1"/>
    <property type="molecule type" value="Genomic_DNA"/>
</dbReference>
<gene>
    <name evidence="1" type="ORF">L227DRAFT_562510</name>
</gene>
<dbReference type="STRING" id="1328759.A0A5C2SFI3"/>
<dbReference type="OrthoDB" id="497541at2759"/>
<organism evidence="1 2">
    <name type="scientific">Lentinus tigrinus ALCF2SS1-6</name>
    <dbReference type="NCBI Taxonomy" id="1328759"/>
    <lineage>
        <taxon>Eukaryota</taxon>
        <taxon>Fungi</taxon>
        <taxon>Dikarya</taxon>
        <taxon>Basidiomycota</taxon>
        <taxon>Agaricomycotina</taxon>
        <taxon>Agaricomycetes</taxon>
        <taxon>Polyporales</taxon>
        <taxon>Polyporaceae</taxon>
        <taxon>Lentinus</taxon>
    </lineage>
</organism>
<sequence length="476" mass="54270">MSMMDLIAATFAARREYVALIVGLLISAIVYSAQRAWARRRGASVRAHTPPADLPEKRLAAKERAPGEWEPTQFDYPRVEACNEHFSTLKPIPYRPFKWGDYHVTMGIRGMNWNEWIELDRDFPQVHKVVEYRIRTAGERLVQVRDAQPGAVGSGHLAAREFMYELAEYLSRRHPDVYSVTRHPVSKNEDENGWYGEGRIKTITIIPFEETHDLDTEEPLKAARMLIQEDFTIMMEGSDGRYYLQAGAVVIPGSWRLEDKMGMPMEDIHTSGNVPQYKTKLQMSMDRFIRRMPLDKPVVRNNYAFQVVQEAHTRSPRPAPGSLLAVDPDELSWAATMNGSEQMSDYVRAKHINDQWDTAEDIAPGMRPGLQKTTEATPATLRLRTERQTLRRLPKTGAVVFTIRVYQTRVEELLGEPGVPGRMASAIRSWPEDVARYKARGAYESILPLLDEAHAEQIEKGIVSDEDKKSNANFPF</sequence>